<reference evidence="1 2" key="1">
    <citation type="submission" date="2018-06" db="EMBL/GenBank/DDBJ databases">
        <authorList>
            <consortium name="Pathogen Informatics"/>
            <person name="Doyle S."/>
        </authorList>
    </citation>
    <scope>NUCLEOTIDE SEQUENCE [LARGE SCALE GENOMIC DNA]</scope>
    <source>
        <strain evidence="1 2">NCTC9128</strain>
    </source>
</reference>
<accession>A0A2X3CQR1</accession>
<dbReference type="EMBL" id="UAWN01000012">
    <property type="protein sequence ID" value="SQC14814.1"/>
    <property type="molecule type" value="Genomic_DNA"/>
</dbReference>
<gene>
    <name evidence="1" type="ORF">NCTC9128_02914</name>
</gene>
<proteinExistence type="predicted"/>
<sequence>MTSKTAGGDAGQRRAAVKNGPLGARFAFGLMGGFRLTTHLATVQFIALAKPFTMFFIHIADNGLKINWLALGVHSGETPRQKIKILH</sequence>
<evidence type="ECO:0000313" key="1">
    <source>
        <dbReference type="EMBL" id="SQC14814.1"/>
    </source>
</evidence>
<dbReference type="Proteomes" id="UP000251088">
    <property type="component" value="Unassembled WGS sequence"/>
</dbReference>
<name>A0A2X3CQR1_KLEPN</name>
<protein>
    <submittedName>
        <fullName evidence="1">Uncharacterized protein</fullName>
    </submittedName>
</protein>
<organism evidence="1 2">
    <name type="scientific">Klebsiella pneumoniae</name>
    <dbReference type="NCBI Taxonomy" id="573"/>
    <lineage>
        <taxon>Bacteria</taxon>
        <taxon>Pseudomonadati</taxon>
        <taxon>Pseudomonadota</taxon>
        <taxon>Gammaproteobacteria</taxon>
        <taxon>Enterobacterales</taxon>
        <taxon>Enterobacteriaceae</taxon>
        <taxon>Klebsiella/Raoultella group</taxon>
        <taxon>Klebsiella</taxon>
        <taxon>Klebsiella pneumoniae complex</taxon>
    </lineage>
</organism>
<evidence type="ECO:0000313" key="2">
    <source>
        <dbReference type="Proteomes" id="UP000251088"/>
    </source>
</evidence>
<dbReference type="AlphaFoldDB" id="A0A2X3CQR1"/>